<evidence type="ECO:0000256" key="1">
    <source>
        <dbReference type="ARBA" id="ARBA00006987"/>
    </source>
</evidence>
<feature type="signal peptide" evidence="2">
    <location>
        <begin position="1"/>
        <end position="24"/>
    </location>
</feature>
<dbReference type="PANTHER" id="PTHR42928">
    <property type="entry name" value="TRICARBOXYLATE-BINDING PROTEIN"/>
    <property type="match status" value="1"/>
</dbReference>
<protein>
    <submittedName>
        <fullName evidence="3">Tripartite tricarboxylate transporter substrate binding protein</fullName>
    </submittedName>
</protein>
<dbReference type="Pfam" id="PF03401">
    <property type="entry name" value="TctC"/>
    <property type="match status" value="1"/>
</dbReference>
<comment type="similarity">
    <text evidence="1">Belongs to the UPF0065 (bug) family.</text>
</comment>
<dbReference type="InterPro" id="IPR005064">
    <property type="entry name" value="BUG"/>
</dbReference>
<dbReference type="PIRSF" id="PIRSF017082">
    <property type="entry name" value="YflP"/>
    <property type="match status" value="1"/>
</dbReference>
<evidence type="ECO:0000256" key="2">
    <source>
        <dbReference type="SAM" id="SignalP"/>
    </source>
</evidence>
<sequence>MSVSRRTLLAAAALSAPALGTARAQGSWPSRPIRLVSPYAAGGASDISLRVLAERLSGVLGQQCIVENKPGAGTRLANEMVARAEPDGHTFLYAAAPYALAEALYSPLRYDPRKDLLPIAMTVLAPLFLIVNADSPAKTVADFVALAKSKPEGVTFGSPGPGSQPHLAGELLFKDAGIKGLAVQFRGDAPAYSELLAGRIDATITAITSALQLIEAGKLRVLGVASAERSPLFPAAPTLREQGLSRVVAAGWYGFMAPAGTPEPIRARLEAETMRAVGEGDVKQRFAALGLEARSASAAAFGRFIEEETTRWSGIIKDTGITVT</sequence>
<keyword evidence="2" id="KW-0732">Signal</keyword>
<dbReference type="PANTHER" id="PTHR42928:SF5">
    <property type="entry name" value="BLR1237 PROTEIN"/>
    <property type="match status" value="1"/>
</dbReference>
<dbReference type="AlphaFoldDB" id="A0A2S0N7N4"/>
<evidence type="ECO:0000313" key="4">
    <source>
        <dbReference type="Proteomes" id="UP000237889"/>
    </source>
</evidence>
<dbReference type="PROSITE" id="PS51318">
    <property type="entry name" value="TAT"/>
    <property type="match status" value="1"/>
</dbReference>
<dbReference type="OrthoDB" id="8248534at2"/>
<accession>A0A2S0N7N4</accession>
<name>A0A2S0N7N4_9HYPH</name>
<keyword evidence="4" id="KW-1185">Reference proteome</keyword>
<dbReference type="Gene3D" id="3.40.190.150">
    <property type="entry name" value="Bordetella uptake gene, domain 1"/>
    <property type="match status" value="1"/>
</dbReference>
<dbReference type="SUPFAM" id="SSF53850">
    <property type="entry name" value="Periplasmic binding protein-like II"/>
    <property type="match status" value="1"/>
</dbReference>
<dbReference type="Gene3D" id="3.40.190.10">
    <property type="entry name" value="Periplasmic binding protein-like II"/>
    <property type="match status" value="1"/>
</dbReference>
<dbReference type="KEGG" id="phr:C6569_03335"/>
<proteinExistence type="inferred from homology"/>
<reference evidence="3 4" key="1">
    <citation type="submission" date="2018-03" db="EMBL/GenBank/DDBJ databases">
        <title>Genome sequencing of Phreatobacter sp.</title>
        <authorList>
            <person name="Kim S.-J."/>
            <person name="Heo J."/>
            <person name="Kwon S.-W."/>
        </authorList>
    </citation>
    <scope>NUCLEOTIDE SEQUENCE [LARGE SCALE GENOMIC DNA]</scope>
    <source>
        <strain evidence="3 4">S-12</strain>
    </source>
</reference>
<dbReference type="InterPro" id="IPR042100">
    <property type="entry name" value="Bug_dom1"/>
</dbReference>
<dbReference type="Proteomes" id="UP000237889">
    <property type="component" value="Chromosome"/>
</dbReference>
<organism evidence="3 4">
    <name type="scientific">Phreatobacter cathodiphilus</name>
    <dbReference type="NCBI Taxonomy" id="1868589"/>
    <lineage>
        <taxon>Bacteria</taxon>
        <taxon>Pseudomonadati</taxon>
        <taxon>Pseudomonadota</taxon>
        <taxon>Alphaproteobacteria</taxon>
        <taxon>Hyphomicrobiales</taxon>
        <taxon>Phreatobacteraceae</taxon>
        <taxon>Phreatobacter</taxon>
    </lineage>
</organism>
<dbReference type="CDD" id="cd07012">
    <property type="entry name" value="PBP2_Bug_TTT"/>
    <property type="match status" value="1"/>
</dbReference>
<dbReference type="RefSeq" id="WP_106747504.1">
    <property type="nucleotide sequence ID" value="NZ_CP027668.1"/>
</dbReference>
<evidence type="ECO:0000313" key="3">
    <source>
        <dbReference type="EMBL" id="AVO44174.1"/>
    </source>
</evidence>
<gene>
    <name evidence="3" type="ORF">C6569_03335</name>
</gene>
<dbReference type="EMBL" id="CP027668">
    <property type="protein sequence ID" value="AVO44174.1"/>
    <property type="molecule type" value="Genomic_DNA"/>
</dbReference>
<feature type="chain" id="PRO_5015484211" evidence="2">
    <location>
        <begin position="25"/>
        <end position="324"/>
    </location>
</feature>
<dbReference type="InterPro" id="IPR006311">
    <property type="entry name" value="TAT_signal"/>
</dbReference>